<comment type="caution">
    <text evidence="12">The sequence shown here is derived from an EMBL/GenBank/DDBJ whole genome shotgun (WGS) entry which is preliminary data.</text>
</comment>
<evidence type="ECO:0000256" key="6">
    <source>
        <dbReference type="ARBA" id="ARBA00007389"/>
    </source>
</evidence>
<evidence type="ECO:0000256" key="10">
    <source>
        <dbReference type="ARBA" id="ARBA00023239"/>
    </source>
</evidence>
<accession>A0A7Z0IR40</accession>
<dbReference type="EMBL" id="JACBZR010000001">
    <property type="protein sequence ID" value="NYI76609.1"/>
    <property type="molecule type" value="Genomic_DNA"/>
</dbReference>
<evidence type="ECO:0000256" key="3">
    <source>
        <dbReference type="ARBA" id="ARBA00001954"/>
    </source>
</evidence>
<comment type="pathway">
    <text evidence="5">Carbohydrate metabolism; pentose and glucuronate interconversion.</text>
</comment>
<dbReference type="Proteomes" id="UP000564496">
    <property type="component" value="Unassembled WGS sequence"/>
</dbReference>
<comment type="similarity">
    <text evidence="6">Belongs to the mannonate dehydratase family.</text>
</comment>
<keyword evidence="10 12" id="KW-0456">Lyase</keyword>
<dbReference type="Gene3D" id="3.20.20.150">
    <property type="entry name" value="Divalent-metal-dependent TIM barrel enzymes"/>
    <property type="match status" value="1"/>
</dbReference>
<evidence type="ECO:0000313" key="12">
    <source>
        <dbReference type="EMBL" id="NYI76609.1"/>
    </source>
</evidence>
<keyword evidence="9" id="KW-0464">Manganese</keyword>
<keyword evidence="13" id="KW-1185">Reference proteome</keyword>
<comment type="cofactor">
    <cofactor evidence="2">
        <name>Mn(2+)</name>
        <dbReference type="ChEBI" id="CHEBI:29035"/>
    </cofactor>
</comment>
<dbReference type="PROSITE" id="PS51318">
    <property type="entry name" value="TAT"/>
    <property type="match status" value="1"/>
</dbReference>
<evidence type="ECO:0000256" key="1">
    <source>
        <dbReference type="ARBA" id="ARBA00001794"/>
    </source>
</evidence>
<sequence>MTDHSRRSVLKLSAAAAAASAAAVHVPGSASAAERRPGPYPDVTWPGEVAEGPDTPKLCQWFSRNPDEATVRRWRQAGVTGALVTNPPPLPWSAETLRADRDRLESQGLHITAYLIAVSQSIVQGTAARDADLEKVIASVRAAGEAGIPVVEYNWYIHRLTEGYYEQVDQTDRIGAGYTAFDADREVDGVKVRDLPPRDGTPVYTREQLWENYAYFLERVVPVAEEAGVRLAVHPNDPPYQVSRGNPQIMGSVPDWQRMVETVDSPSNGMTVHSGVTAEVGFDSVSFLRWMARKDRVNHIHYRNVVVEEPFVRYAEVFPDNGETDMFAFMRELVRSGYHLGVLAEHPRALDFDRENGSIGGQYADVGGGGHGGELYDTGYARAMLQAAMITEKHR</sequence>
<feature type="chain" id="PRO_5031470881" description="mannonate dehydratase" evidence="11">
    <location>
        <begin position="33"/>
        <end position="395"/>
    </location>
</feature>
<comment type="cofactor">
    <cofactor evidence="3">
        <name>Fe(2+)</name>
        <dbReference type="ChEBI" id="CHEBI:29033"/>
    </cofactor>
</comment>
<feature type="signal peptide" evidence="11">
    <location>
        <begin position="1"/>
        <end position="32"/>
    </location>
</feature>
<dbReference type="InterPro" id="IPR006311">
    <property type="entry name" value="TAT_signal"/>
</dbReference>
<evidence type="ECO:0000256" key="11">
    <source>
        <dbReference type="SAM" id="SignalP"/>
    </source>
</evidence>
<dbReference type="EC" id="4.2.1.8" evidence="7"/>
<dbReference type="PANTHER" id="PTHR30387">
    <property type="entry name" value="MANNONATE DEHYDRATASE"/>
    <property type="match status" value="1"/>
</dbReference>
<dbReference type="PANTHER" id="PTHR30387:SF2">
    <property type="entry name" value="MANNONATE DEHYDRATASE"/>
    <property type="match status" value="1"/>
</dbReference>
<keyword evidence="8" id="KW-0408">Iron</keyword>
<dbReference type="InterPro" id="IPR036237">
    <property type="entry name" value="Xyl_isomerase-like_sf"/>
</dbReference>
<evidence type="ECO:0000256" key="2">
    <source>
        <dbReference type="ARBA" id="ARBA00001936"/>
    </source>
</evidence>
<reference evidence="12 13" key="1">
    <citation type="submission" date="2020-07" db="EMBL/GenBank/DDBJ databases">
        <title>Sequencing the genomes of 1000 actinobacteria strains.</title>
        <authorList>
            <person name="Klenk H.-P."/>
        </authorList>
    </citation>
    <scope>NUCLEOTIDE SEQUENCE [LARGE SCALE GENOMIC DNA]</scope>
    <source>
        <strain evidence="12 13">DSM 26487</strain>
    </source>
</reference>
<evidence type="ECO:0000256" key="8">
    <source>
        <dbReference type="ARBA" id="ARBA00023004"/>
    </source>
</evidence>
<dbReference type="GO" id="GO:0030145">
    <property type="term" value="F:manganese ion binding"/>
    <property type="evidence" value="ECO:0007669"/>
    <property type="project" value="TreeGrafter"/>
</dbReference>
<dbReference type="AlphaFoldDB" id="A0A7Z0IR40"/>
<name>A0A7Z0IR40_9ACTN</name>
<evidence type="ECO:0000313" key="13">
    <source>
        <dbReference type="Proteomes" id="UP000564496"/>
    </source>
</evidence>
<comment type="catalytic activity">
    <reaction evidence="1">
        <text>D-mannonate = 2-dehydro-3-deoxy-D-gluconate + H2O</text>
        <dbReference type="Rhea" id="RHEA:20097"/>
        <dbReference type="ChEBI" id="CHEBI:15377"/>
        <dbReference type="ChEBI" id="CHEBI:17767"/>
        <dbReference type="ChEBI" id="CHEBI:57990"/>
        <dbReference type="EC" id="4.2.1.8"/>
    </reaction>
</comment>
<evidence type="ECO:0000256" key="4">
    <source>
        <dbReference type="ARBA" id="ARBA00002713"/>
    </source>
</evidence>
<evidence type="ECO:0000256" key="7">
    <source>
        <dbReference type="ARBA" id="ARBA00012927"/>
    </source>
</evidence>
<keyword evidence="11" id="KW-0732">Signal</keyword>
<dbReference type="Pfam" id="PF03786">
    <property type="entry name" value="UxuA"/>
    <property type="match status" value="2"/>
</dbReference>
<evidence type="ECO:0000256" key="9">
    <source>
        <dbReference type="ARBA" id="ARBA00023211"/>
    </source>
</evidence>
<protein>
    <recommendedName>
        <fullName evidence="7">mannonate dehydratase</fullName>
        <ecNumber evidence="7">4.2.1.8</ecNumber>
    </recommendedName>
</protein>
<dbReference type="GO" id="GO:0042840">
    <property type="term" value="P:D-glucuronate catabolic process"/>
    <property type="evidence" value="ECO:0007669"/>
    <property type="project" value="TreeGrafter"/>
</dbReference>
<organism evidence="12 13">
    <name type="scientific">Nocardioides panzhihuensis</name>
    <dbReference type="NCBI Taxonomy" id="860243"/>
    <lineage>
        <taxon>Bacteria</taxon>
        <taxon>Bacillati</taxon>
        <taxon>Actinomycetota</taxon>
        <taxon>Actinomycetes</taxon>
        <taxon>Propionibacteriales</taxon>
        <taxon>Nocardioidaceae</taxon>
        <taxon>Nocardioides</taxon>
    </lineage>
</organism>
<comment type="function">
    <text evidence="4">Catalyzes the dehydration of D-mannonate.</text>
</comment>
<dbReference type="SUPFAM" id="SSF51658">
    <property type="entry name" value="Xylose isomerase-like"/>
    <property type="match status" value="1"/>
</dbReference>
<gene>
    <name evidence="12" type="ORF">BJ988_001257</name>
</gene>
<dbReference type="InterPro" id="IPR004628">
    <property type="entry name" value="Man_deHydtase"/>
</dbReference>
<dbReference type="GO" id="GO:0008198">
    <property type="term" value="F:ferrous iron binding"/>
    <property type="evidence" value="ECO:0007669"/>
    <property type="project" value="TreeGrafter"/>
</dbReference>
<proteinExistence type="inferred from homology"/>
<dbReference type="UniPathway" id="UPA00246"/>
<dbReference type="GO" id="GO:0008927">
    <property type="term" value="F:mannonate dehydratase activity"/>
    <property type="evidence" value="ECO:0007669"/>
    <property type="project" value="UniProtKB-EC"/>
</dbReference>
<dbReference type="RefSeq" id="WP_179657233.1">
    <property type="nucleotide sequence ID" value="NZ_JACBZR010000001.1"/>
</dbReference>
<evidence type="ECO:0000256" key="5">
    <source>
        <dbReference type="ARBA" id="ARBA00004892"/>
    </source>
</evidence>